<evidence type="ECO:0000313" key="2">
    <source>
        <dbReference type="Proteomes" id="UP000248961"/>
    </source>
</evidence>
<dbReference type="EMBL" id="KZ824304">
    <property type="protein sequence ID" value="RAL09377.1"/>
    <property type="molecule type" value="Genomic_DNA"/>
</dbReference>
<dbReference type="OrthoDB" id="5800476at2759"/>
<organism evidence="1 2">
    <name type="scientific">Aspergillus homomorphus (strain CBS 101889)</name>
    <dbReference type="NCBI Taxonomy" id="1450537"/>
    <lineage>
        <taxon>Eukaryota</taxon>
        <taxon>Fungi</taxon>
        <taxon>Dikarya</taxon>
        <taxon>Ascomycota</taxon>
        <taxon>Pezizomycotina</taxon>
        <taxon>Eurotiomycetes</taxon>
        <taxon>Eurotiomycetidae</taxon>
        <taxon>Eurotiales</taxon>
        <taxon>Aspergillaceae</taxon>
        <taxon>Aspergillus</taxon>
        <taxon>Aspergillus subgen. Circumdati</taxon>
    </lineage>
</organism>
<sequence>MYLRKLFRDLFIRESLHYNYVFEWTVYKYQENAALILEASGKDTVDKLEHVQAVAGNPPTASDTAKADAILGQRHKAIAHDILTASGTLNTPRKEMSGFFDFRLRSSATEPERWQFSVPFL</sequence>
<evidence type="ECO:0000313" key="1">
    <source>
        <dbReference type="EMBL" id="RAL09377.1"/>
    </source>
</evidence>
<keyword evidence="2" id="KW-1185">Reference proteome</keyword>
<reference evidence="1 2" key="1">
    <citation type="submission" date="2018-02" db="EMBL/GenBank/DDBJ databases">
        <title>The genomes of Aspergillus section Nigri reveals drivers in fungal speciation.</title>
        <authorList>
            <consortium name="DOE Joint Genome Institute"/>
            <person name="Vesth T.C."/>
            <person name="Nybo J."/>
            <person name="Theobald S."/>
            <person name="Brandl J."/>
            <person name="Frisvad J.C."/>
            <person name="Nielsen K.F."/>
            <person name="Lyhne E.K."/>
            <person name="Kogle M.E."/>
            <person name="Kuo A."/>
            <person name="Riley R."/>
            <person name="Clum A."/>
            <person name="Nolan M."/>
            <person name="Lipzen A."/>
            <person name="Salamov A."/>
            <person name="Henrissat B."/>
            <person name="Wiebenga A."/>
            <person name="De vries R.P."/>
            <person name="Grigoriev I.V."/>
            <person name="Mortensen U.H."/>
            <person name="Andersen M.R."/>
            <person name="Baker S.E."/>
        </authorList>
    </citation>
    <scope>NUCLEOTIDE SEQUENCE [LARGE SCALE GENOMIC DNA]</scope>
    <source>
        <strain evidence="1 2">CBS 101889</strain>
    </source>
</reference>
<dbReference type="Proteomes" id="UP000248961">
    <property type="component" value="Unassembled WGS sequence"/>
</dbReference>
<dbReference type="AlphaFoldDB" id="A0A395HNH5"/>
<dbReference type="RefSeq" id="XP_025548531.1">
    <property type="nucleotide sequence ID" value="XM_025696442.1"/>
</dbReference>
<accession>A0A395HNH5</accession>
<proteinExistence type="predicted"/>
<dbReference type="GeneID" id="37200731"/>
<name>A0A395HNH5_ASPHC</name>
<protein>
    <submittedName>
        <fullName evidence="1">Uncharacterized protein</fullName>
    </submittedName>
</protein>
<dbReference type="VEuPathDB" id="FungiDB:BO97DRAFT_416870"/>
<dbReference type="STRING" id="1450537.A0A395HNH5"/>
<gene>
    <name evidence="1" type="ORF">BO97DRAFT_416870</name>
</gene>